<proteinExistence type="inferred from homology"/>
<accession>A0AAJ6VXW1</accession>
<dbReference type="InterPro" id="IPR036291">
    <property type="entry name" value="NAD(P)-bd_dom_sf"/>
</dbReference>
<evidence type="ECO:0000313" key="5">
    <source>
        <dbReference type="Proteomes" id="UP000694867"/>
    </source>
</evidence>
<evidence type="ECO:0000256" key="1">
    <source>
        <dbReference type="ARBA" id="ARBA00009219"/>
    </source>
</evidence>
<evidence type="ECO:0000256" key="3">
    <source>
        <dbReference type="RuleBase" id="RU004475"/>
    </source>
</evidence>
<dbReference type="InterPro" id="IPR002225">
    <property type="entry name" value="3Beta_OHSteriod_DH/Estase"/>
</dbReference>
<gene>
    <name evidence="6" type="primary">LOC100898467</name>
</gene>
<sequence length="383" mass="43000">MAPALSADCADDTESLWHAPSVGMRSTDTVLVTGSSGCIGQHIVKMLQEKDHNSKRIILFDLLPYENNLKHATPKPMKEIQGDLTNAKDVLDACEGVDCVIHCGALVDISMFPDAAALEATNVDGTRNVIDACIKQNVPYLVFTSTTDTVVSSNHIFYGAENTTFIPKNFLMGSYAETKYRAEQLVLQANTRVLSDGVTTLRTCVLRPTVVYGEEEKHFIPRLMSVAKLYGRGKVQKVKSVDERFQITYAGNAAYAHVIAKDRLRENSDCAGEIYYITDDTPLEELYVAIKPFVEAQDMRLSDWSLPYLFAILIMSLISVILRIIRPIYQVGKLFPTPATVTYACTSVFFNRQKATLRLKYYPCFTPEESYERALEYYKKVKF</sequence>
<feature type="transmembrane region" description="Helical" evidence="3">
    <location>
        <begin position="306"/>
        <end position="325"/>
    </location>
</feature>
<dbReference type="Proteomes" id="UP000694867">
    <property type="component" value="Unplaced"/>
</dbReference>
<keyword evidence="3" id="KW-0812">Transmembrane</keyword>
<evidence type="ECO:0000313" key="6">
    <source>
        <dbReference type="RefSeq" id="XP_003743458.1"/>
    </source>
</evidence>
<dbReference type="SUPFAM" id="SSF51735">
    <property type="entry name" value="NAD(P)-binding Rossmann-fold domains"/>
    <property type="match status" value="1"/>
</dbReference>
<keyword evidence="5" id="KW-1185">Reference proteome</keyword>
<dbReference type="GO" id="GO:0016616">
    <property type="term" value="F:oxidoreductase activity, acting on the CH-OH group of donors, NAD or NADP as acceptor"/>
    <property type="evidence" value="ECO:0007669"/>
    <property type="project" value="InterPro"/>
</dbReference>
<dbReference type="KEGG" id="goe:100898467"/>
<dbReference type="PANTHER" id="PTHR43245">
    <property type="entry name" value="BIFUNCTIONAL POLYMYXIN RESISTANCE PROTEIN ARNA"/>
    <property type="match status" value="1"/>
</dbReference>
<comment type="similarity">
    <text evidence="1 3">Belongs to the 3-beta-HSD family.</text>
</comment>
<dbReference type="PANTHER" id="PTHR43245:SF51">
    <property type="entry name" value="SHORT CHAIN DEHYDROGENASE_REDUCTASE FAMILY 42E, MEMBER 2"/>
    <property type="match status" value="1"/>
</dbReference>
<dbReference type="AlphaFoldDB" id="A0AAJ6VXW1"/>
<dbReference type="Pfam" id="PF01073">
    <property type="entry name" value="3Beta_HSD"/>
    <property type="match status" value="1"/>
</dbReference>
<protein>
    <submittedName>
        <fullName evidence="6">3 beta-hydroxysteroid dehydrogenase type 7</fullName>
    </submittedName>
</protein>
<organism evidence="5 6">
    <name type="scientific">Galendromus occidentalis</name>
    <name type="common">western predatory mite</name>
    <dbReference type="NCBI Taxonomy" id="34638"/>
    <lineage>
        <taxon>Eukaryota</taxon>
        <taxon>Metazoa</taxon>
        <taxon>Ecdysozoa</taxon>
        <taxon>Arthropoda</taxon>
        <taxon>Chelicerata</taxon>
        <taxon>Arachnida</taxon>
        <taxon>Acari</taxon>
        <taxon>Parasitiformes</taxon>
        <taxon>Mesostigmata</taxon>
        <taxon>Gamasina</taxon>
        <taxon>Phytoseioidea</taxon>
        <taxon>Phytoseiidae</taxon>
        <taxon>Typhlodrominae</taxon>
        <taxon>Galendromus</taxon>
    </lineage>
</organism>
<feature type="domain" description="3-beta hydroxysteroid dehydrogenase/isomerase" evidence="4">
    <location>
        <begin position="31"/>
        <end position="307"/>
    </location>
</feature>
<dbReference type="GO" id="GO:0006694">
    <property type="term" value="P:steroid biosynthetic process"/>
    <property type="evidence" value="ECO:0007669"/>
    <property type="project" value="InterPro"/>
</dbReference>
<name>A0AAJ6VXW1_9ACAR</name>
<dbReference type="GeneID" id="100898467"/>
<keyword evidence="3" id="KW-1133">Transmembrane helix</keyword>
<dbReference type="RefSeq" id="XP_003743458.1">
    <property type="nucleotide sequence ID" value="XM_003743410.1"/>
</dbReference>
<evidence type="ECO:0000259" key="4">
    <source>
        <dbReference type="Pfam" id="PF01073"/>
    </source>
</evidence>
<dbReference type="Gene3D" id="3.40.50.720">
    <property type="entry name" value="NAD(P)-binding Rossmann-like Domain"/>
    <property type="match status" value="1"/>
</dbReference>
<keyword evidence="2 3" id="KW-0560">Oxidoreductase</keyword>
<evidence type="ECO:0000256" key="2">
    <source>
        <dbReference type="ARBA" id="ARBA00023002"/>
    </source>
</evidence>
<reference evidence="6" key="1">
    <citation type="submission" date="2025-08" db="UniProtKB">
        <authorList>
            <consortium name="RefSeq"/>
        </authorList>
    </citation>
    <scope>IDENTIFICATION</scope>
</reference>
<keyword evidence="3" id="KW-0472">Membrane</keyword>
<dbReference type="InterPro" id="IPR050177">
    <property type="entry name" value="Lipid_A_modif_metabolic_enz"/>
</dbReference>
<dbReference type="FunFam" id="3.40.50.720:FF:000495">
    <property type="entry name" value="3 hydroxysteroid dehydrogenase, putative"/>
    <property type="match status" value="1"/>
</dbReference>